<dbReference type="Proteomes" id="UP001530315">
    <property type="component" value="Unassembled WGS sequence"/>
</dbReference>
<keyword evidence="5" id="KW-1185">Reference proteome</keyword>
<dbReference type="GO" id="GO:0003677">
    <property type="term" value="F:DNA binding"/>
    <property type="evidence" value="ECO:0007669"/>
    <property type="project" value="UniProtKB-KW"/>
</dbReference>
<dbReference type="PANTHER" id="PTHR11850">
    <property type="entry name" value="HOMEOBOX PROTEIN TRANSCRIPTION FACTORS"/>
    <property type="match status" value="1"/>
</dbReference>
<dbReference type="Gene3D" id="1.10.10.60">
    <property type="entry name" value="Homeodomain-like"/>
    <property type="match status" value="2"/>
</dbReference>
<dbReference type="EMBL" id="JALLAZ020000411">
    <property type="protein sequence ID" value="KAL3795780.1"/>
    <property type="molecule type" value="Genomic_DNA"/>
</dbReference>
<name>A0ABD3QCC5_9STRA</name>
<sequence length="243" mass="26872">MKEWLLRPENADKLYPSLADKKKIVTATGIDTGRLDGWFFRARKKPNKQNVEPVIHSVLSQPSVLSAATTVIVKAESPNSGTSQIIQHEDLLFKNDPNHSSTAMEVSPKQRSSVNFSVLNSSINSGKVSVNVLRSTTEVEKVSLPPSMTVASTEGQSLSDSPNKACHKHPHFYDGGYQRNQVFFKLAPKGLTEEAKTYLSRWMSDHSLKPYPTKEEKLMMMCHLGISDEKSSRAGSAEQGKGK</sequence>
<reference evidence="4 5" key="1">
    <citation type="submission" date="2024-10" db="EMBL/GenBank/DDBJ databases">
        <title>Updated reference genomes for cyclostephanoid diatoms.</title>
        <authorList>
            <person name="Roberts W.R."/>
            <person name="Alverson A.J."/>
        </authorList>
    </citation>
    <scope>NUCLEOTIDE SEQUENCE [LARGE SCALE GENOMIC DNA]</scope>
    <source>
        <strain evidence="4 5">AJA276-08</strain>
    </source>
</reference>
<evidence type="ECO:0008006" key="6">
    <source>
        <dbReference type="Google" id="ProtNLM"/>
    </source>
</evidence>
<evidence type="ECO:0000313" key="4">
    <source>
        <dbReference type="EMBL" id="KAL3795780.1"/>
    </source>
</evidence>
<keyword evidence="1" id="KW-0238">DNA-binding</keyword>
<keyword evidence="2" id="KW-0371">Homeobox</keyword>
<comment type="caution">
    <text evidence="4">The sequence shown here is derived from an EMBL/GenBank/DDBJ whole genome shotgun (WGS) entry which is preliminary data.</text>
</comment>
<protein>
    <recommendedName>
        <fullName evidence="6">Homeobox KN domain-containing protein</fullName>
    </recommendedName>
</protein>
<evidence type="ECO:0000256" key="1">
    <source>
        <dbReference type="ARBA" id="ARBA00023125"/>
    </source>
</evidence>
<keyword evidence="3" id="KW-0539">Nucleus</keyword>
<dbReference type="InterPro" id="IPR050224">
    <property type="entry name" value="TALE_homeobox"/>
</dbReference>
<evidence type="ECO:0000256" key="2">
    <source>
        <dbReference type="ARBA" id="ARBA00023155"/>
    </source>
</evidence>
<dbReference type="AlphaFoldDB" id="A0ABD3QCC5"/>
<evidence type="ECO:0000313" key="5">
    <source>
        <dbReference type="Proteomes" id="UP001530315"/>
    </source>
</evidence>
<gene>
    <name evidence="4" type="ORF">ACHAW5_007693</name>
</gene>
<proteinExistence type="predicted"/>
<accession>A0ABD3QCC5</accession>
<organism evidence="4 5">
    <name type="scientific">Stephanodiscus triporus</name>
    <dbReference type="NCBI Taxonomy" id="2934178"/>
    <lineage>
        <taxon>Eukaryota</taxon>
        <taxon>Sar</taxon>
        <taxon>Stramenopiles</taxon>
        <taxon>Ochrophyta</taxon>
        <taxon>Bacillariophyta</taxon>
        <taxon>Coscinodiscophyceae</taxon>
        <taxon>Thalassiosirophycidae</taxon>
        <taxon>Stephanodiscales</taxon>
        <taxon>Stephanodiscaceae</taxon>
        <taxon>Stephanodiscus</taxon>
    </lineage>
</organism>
<evidence type="ECO:0000256" key="3">
    <source>
        <dbReference type="ARBA" id="ARBA00023242"/>
    </source>
</evidence>